<evidence type="ECO:0000313" key="3">
    <source>
        <dbReference type="EMBL" id="SLN32515.1"/>
    </source>
</evidence>
<feature type="chain" id="PRO_5011005297" description="Phytase-like domain-containing protein" evidence="1">
    <location>
        <begin position="21"/>
        <end position="324"/>
    </location>
</feature>
<protein>
    <recommendedName>
        <fullName evidence="2">Phytase-like domain-containing protein</fullName>
    </recommendedName>
</protein>
<dbReference type="OrthoDB" id="9798693at2"/>
<dbReference type="InParanoid" id="A0A1Y5S5F9"/>
<dbReference type="SUPFAM" id="SSF63829">
    <property type="entry name" value="Calcium-dependent phosphotriesterase"/>
    <property type="match status" value="1"/>
</dbReference>
<gene>
    <name evidence="3" type="ORF">OCH7691_01210</name>
</gene>
<evidence type="ECO:0000259" key="2">
    <source>
        <dbReference type="Pfam" id="PF13449"/>
    </source>
</evidence>
<reference evidence="3 4" key="1">
    <citation type="submission" date="2017-03" db="EMBL/GenBank/DDBJ databases">
        <authorList>
            <person name="Afonso C.L."/>
            <person name="Miller P.J."/>
            <person name="Scott M.A."/>
            <person name="Spackman E."/>
            <person name="Goraichik I."/>
            <person name="Dimitrov K.M."/>
            <person name="Suarez D.L."/>
            <person name="Swayne D.E."/>
        </authorList>
    </citation>
    <scope>NUCLEOTIDE SEQUENCE [LARGE SCALE GENOMIC DNA]</scope>
    <source>
        <strain evidence="3 4">CECT 7691</strain>
    </source>
</reference>
<dbReference type="InterPro" id="IPR014567">
    <property type="entry name" value="UCP031900"/>
</dbReference>
<keyword evidence="4" id="KW-1185">Reference proteome</keyword>
<feature type="signal peptide" evidence="1">
    <location>
        <begin position="1"/>
        <end position="20"/>
    </location>
</feature>
<accession>A0A1Y5S5F9</accession>
<dbReference type="EMBL" id="FWFR01000001">
    <property type="protein sequence ID" value="SLN32515.1"/>
    <property type="molecule type" value="Genomic_DNA"/>
</dbReference>
<organism evidence="3 4">
    <name type="scientific">Oceanibacterium hippocampi</name>
    <dbReference type="NCBI Taxonomy" id="745714"/>
    <lineage>
        <taxon>Bacteria</taxon>
        <taxon>Pseudomonadati</taxon>
        <taxon>Pseudomonadota</taxon>
        <taxon>Alphaproteobacteria</taxon>
        <taxon>Sneathiellales</taxon>
        <taxon>Sneathiellaceae</taxon>
        <taxon>Oceanibacterium</taxon>
    </lineage>
</organism>
<feature type="domain" description="Phytase-like" evidence="2">
    <location>
        <begin position="59"/>
        <end position="308"/>
    </location>
</feature>
<evidence type="ECO:0000256" key="1">
    <source>
        <dbReference type="SAM" id="SignalP"/>
    </source>
</evidence>
<name>A0A1Y5S5F9_9PROT</name>
<dbReference type="Pfam" id="PF13449">
    <property type="entry name" value="Phytase-like"/>
    <property type="match status" value="1"/>
</dbReference>
<dbReference type="AlphaFoldDB" id="A0A1Y5S5F9"/>
<dbReference type="PIRSF" id="PIRSF031900">
    <property type="entry name" value="UCP031900"/>
    <property type="match status" value="1"/>
</dbReference>
<proteinExistence type="predicted"/>
<sequence>MRIVSAALAALLLAAASASADPIEISTTSVPLDEGNPLRQSVGALEFKGALWLRSPDDRFGGLSSLAMLQGGERIVAVSDHGYWFTARLRETGDGRLVGLEQAEFAPMLDDRGRPLGGRYRDAESVTVAGGGRLMVGFERDHRIWSYNLTGDLTRALPRPYLDEGDFGELPNNGSLEALTTLADGRFLIITEDSRDQYNDLRGWVVSGGAALTPITLAETGEFRPTDLTTLPNGDVILLERQFSVTAGLSCRISLITADTLQPDARLISRELAVLAPPTLVDNCEGIAAAATAEKGVVAIYVQSDNNFKPILQRTLLIKFLYRL</sequence>
<dbReference type="RefSeq" id="WP_085882455.1">
    <property type="nucleotide sequence ID" value="NZ_FWFR01000001.1"/>
</dbReference>
<evidence type="ECO:0000313" key="4">
    <source>
        <dbReference type="Proteomes" id="UP000193200"/>
    </source>
</evidence>
<keyword evidence="1" id="KW-0732">Signal</keyword>
<dbReference type="Proteomes" id="UP000193200">
    <property type="component" value="Unassembled WGS sequence"/>
</dbReference>
<dbReference type="InterPro" id="IPR027372">
    <property type="entry name" value="Phytase-like_dom"/>
</dbReference>